<keyword evidence="3" id="KW-1185">Reference proteome</keyword>
<accession>A0A7R7HVX0</accession>
<evidence type="ECO:0000313" key="3">
    <source>
        <dbReference type="Proteomes" id="UP000611640"/>
    </source>
</evidence>
<dbReference type="AlphaFoldDB" id="A0A7R7HVX0"/>
<reference evidence="2 3" key="1">
    <citation type="submission" date="2020-08" db="EMBL/GenBank/DDBJ databases">
        <title>Whole genome shotgun sequence of Actinocatenispora thailandica NBRC 105041.</title>
        <authorList>
            <person name="Komaki H."/>
            <person name="Tamura T."/>
        </authorList>
    </citation>
    <scope>NUCLEOTIDE SEQUENCE [LARGE SCALE GENOMIC DNA]</scope>
    <source>
        <strain evidence="2 3">NBRC 105041</strain>
    </source>
</reference>
<sequence>MDDEGPLRCAVVSNPAKVDIRQVRADVTRVLDGAGWPAPDWYETTPRSRAPASSNRRYGPAPG</sequence>
<dbReference type="Proteomes" id="UP000611640">
    <property type="component" value="Chromosome"/>
</dbReference>
<dbReference type="EMBL" id="AP023355">
    <property type="protein sequence ID" value="BCJ34101.1"/>
    <property type="molecule type" value="Genomic_DNA"/>
</dbReference>
<dbReference type="RefSeq" id="WP_239156794.1">
    <property type="nucleotide sequence ID" value="NZ_AP023355.1"/>
</dbReference>
<organism evidence="2 3">
    <name type="scientific">Actinocatenispora thailandica</name>
    <dbReference type="NCBI Taxonomy" id="227318"/>
    <lineage>
        <taxon>Bacteria</taxon>
        <taxon>Bacillati</taxon>
        <taxon>Actinomycetota</taxon>
        <taxon>Actinomycetes</taxon>
        <taxon>Micromonosporales</taxon>
        <taxon>Micromonosporaceae</taxon>
        <taxon>Actinocatenispora</taxon>
    </lineage>
</organism>
<feature type="compositionally biased region" description="Low complexity" evidence="1">
    <location>
        <begin position="47"/>
        <end position="57"/>
    </location>
</feature>
<feature type="region of interest" description="Disordered" evidence="1">
    <location>
        <begin position="33"/>
        <end position="63"/>
    </location>
</feature>
<evidence type="ECO:0000313" key="2">
    <source>
        <dbReference type="EMBL" id="BCJ34101.1"/>
    </source>
</evidence>
<evidence type="ECO:0000256" key="1">
    <source>
        <dbReference type="SAM" id="MobiDB-lite"/>
    </source>
</evidence>
<proteinExistence type="predicted"/>
<protein>
    <submittedName>
        <fullName evidence="2">Uncharacterized protein</fullName>
    </submittedName>
</protein>
<name>A0A7R7HVX0_9ACTN</name>
<gene>
    <name evidence="2" type="ORF">Athai_16040</name>
</gene>
<dbReference type="KEGG" id="atl:Athai_16040"/>